<dbReference type="Gene3D" id="1.10.287.1490">
    <property type="match status" value="1"/>
</dbReference>
<comment type="caution">
    <text evidence="2">The sequence shown here is derived from an EMBL/GenBank/DDBJ whole genome shotgun (WGS) entry which is preliminary data.</text>
</comment>
<accession>A0A8J6J3D0</accession>
<gene>
    <name evidence="2" type="ORF">H8S55_03890</name>
</gene>
<feature type="region of interest" description="Disordered" evidence="1">
    <location>
        <begin position="1"/>
        <end position="24"/>
    </location>
</feature>
<feature type="region of interest" description="Disordered" evidence="1">
    <location>
        <begin position="36"/>
        <end position="57"/>
    </location>
</feature>
<feature type="compositionally biased region" description="Basic and acidic residues" evidence="1">
    <location>
        <begin position="131"/>
        <end position="151"/>
    </location>
</feature>
<keyword evidence="3" id="KW-1185">Reference proteome</keyword>
<organism evidence="2 3">
    <name type="scientific">Flintibacter faecis</name>
    <dbReference type="NCBI Taxonomy" id="2763047"/>
    <lineage>
        <taxon>Bacteria</taxon>
        <taxon>Bacillati</taxon>
        <taxon>Bacillota</taxon>
        <taxon>Clostridia</taxon>
        <taxon>Eubacteriales</taxon>
        <taxon>Flintibacter</taxon>
    </lineage>
</organism>
<evidence type="ECO:0000313" key="2">
    <source>
        <dbReference type="EMBL" id="MBC5716471.1"/>
    </source>
</evidence>
<feature type="region of interest" description="Disordered" evidence="1">
    <location>
        <begin position="112"/>
        <end position="169"/>
    </location>
</feature>
<sequence length="169" mass="19262">MSINPISAQMKMPDIQTGGQKDVSSIDRKIEQLKKQMEQVKKNKQLSPEEKEKRTKNIQKQIENLEKQKTQAAKEAKQNDASAVEAKEVQEVEKAVLEDQLKPTEESLDLKRRFDTFEHQPESQTPGVYEISREKDGNPVVKFDGRSKGDLLDQLNKNLDKQSTVSPTV</sequence>
<feature type="compositionally biased region" description="Basic and acidic residues" evidence="1">
    <location>
        <begin position="36"/>
        <end position="55"/>
    </location>
</feature>
<evidence type="ECO:0000256" key="1">
    <source>
        <dbReference type="SAM" id="MobiDB-lite"/>
    </source>
</evidence>
<feature type="compositionally biased region" description="Basic and acidic residues" evidence="1">
    <location>
        <begin position="112"/>
        <end position="121"/>
    </location>
</feature>
<dbReference type="Proteomes" id="UP000602260">
    <property type="component" value="Unassembled WGS sequence"/>
</dbReference>
<reference evidence="2" key="1">
    <citation type="submission" date="2020-08" db="EMBL/GenBank/DDBJ databases">
        <title>Genome public.</title>
        <authorList>
            <person name="Liu C."/>
            <person name="Sun Q."/>
        </authorList>
    </citation>
    <scope>NUCLEOTIDE SEQUENCE</scope>
    <source>
        <strain evidence="2">BX5</strain>
    </source>
</reference>
<name>A0A8J6J3D0_9FIRM</name>
<proteinExistence type="predicted"/>
<dbReference type="RefSeq" id="WP_186877904.1">
    <property type="nucleotide sequence ID" value="NZ_JACOPN010000002.1"/>
</dbReference>
<dbReference type="AlphaFoldDB" id="A0A8J6J3D0"/>
<evidence type="ECO:0000313" key="3">
    <source>
        <dbReference type="Proteomes" id="UP000602260"/>
    </source>
</evidence>
<dbReference type="EMBL" id="JACOPN010000002">
    <property type="protein sequence ID" value="MBC5716471.1"/>
    <property type="molecule type" value="Genomic_DNA"/>
</dbReference>
<protein>
    <submittedName>
        <fullName evidence="2">FlxA-like family protein</fullName>
    </submittedName>
</protein>